<name>A0ABT7JM82_9HYPH</name>
<comment type="caution">
    <text evidence="1">The sequence shown here is derived from an EMBL/GenBank/DDBJ whole genome shotgun (WGS) entry which is preliminary data.</text>
</comment>
<reference evidence="1" key="1">
    <citation type="submission" date="2023-06" db="EMBL/GenBank/DDBJ databases">
        <title>Phylogenetic Diversity of Rhizobium strains.</title>
        <authorList>
            <person name="Moura F.T."/>
            <person name="Helene L.C.F."/>
            <person name="Hungria M."/>
        </authorList>
    </citation>
    <scope>NUCLEOTIDE SEQUENCE</scope>
    <source>
        <strain evidence="1">CCGE526</strain>
    </source>
</reference>
<evidence type="ECO:0000313" key="1">
    <source>
        <dbReference type="EMBL" id="MDL2397465.1"/>
    </source>
</evidence>
<dbReference type="EMBL" id="JARFYM010000001">
    <property type="protein sequence ID" value="MDL2397465.1"/>
    <property type="molecule type" value="Genomic_DNA"/>
</dbReference>
<protein>
    <submittedName>
        <fullName evidence="1">Uncharacterized protein</fullName>
    </submittedName>
</protein>
<gene>
    <name evidence="1" type="ORF">PY649_01035</name>
</gene>
<proteinExistence type="predicted"/>
<evidence type="ECO:0000313" key="2">
    <source>
        <dbReference type="Proteomes" id="UP001172645"/>
    </source>
</evidence>
<organism evidence="1 2">
    <name type="scientific">Rhizobium mayense</name>
    <dbReference type="NCBI Taxonomy" id="1312184"/>
    <lineage>
        <taxon>Bacteria</taxon>
        <taxon>Pseudomonadati</taxon>
        <taxon>Pseudomonadota</taxon>
        <taxon>Alphaproteobacteria</taxon>
        <taxon>Hyphomicrobiales</taxon>
        <taxon>Rhizobiaceae</taxon>
        <taxon>Rhizobium/Agrobacterium group</taxon>
        <taxon>Rhizobium</taxon>
    </lineage>
</organism>
<keyword evidence="2" id="KW-1185">Reference proteome</keyword>
<sequence length="296" mass="30784">MKEKYSIIDDARIQRNTPGASYYELAAPLEKLINGLQHMDAVPEDVKRLSEGIAKVRAKPENADVAPDLEALQASWENKYAGLISSRLEKIQETSTEAKAAVASYMANGGAPATLGSAQSINKAGGADAATQIVASRLGEWATNSSGFVDGIAAVAQLLIPLLRLSNSTAETSSVATVAGQSANTDANGVTERANSEAAIEKSARATDTATKSSAAYAEQTRLTAQASDQSAAATDNLNSKVVTLKQGSDNLQKSGAAQLAQMPQLTKAANDQAAAYQRLAEAQSLGKLAGDIQFQ</sequence>
<accession>A0ABT7JM82</accession>
<dbReference type="RefSeq" id="WP_285866223.1">
    <property type="nucleotide sequence ID" value="NZ_JARFYM010000001.1"/>
</dbReference>
<dbReference type="Proteomes" id="UP001172645">
    <property type="component" value="Unassembled WGS sequence"/>
</dbReference>